<organism evidence="2 3">
    <name type="scientific">Littorina saxatilis</name>
    <dbReference type="NCBI Taxonomy" id="31220"/>
    <lineage>
        <taxon>Eukaryota</taxon>
        <taxon>Metazoa</taxon>
        <taxon>Spiralia</taxon>
        <taxon>Lophotrochozoa</taxon>
        <taxon>Mollusca</taxon>
        <taxon>Gastropoda</taxon>
        <taxon>Caenogastropoda</taxon>
        <taxon>Littorinimorpha</taxon>
        <taxon>Littorinoidea</taxon>
        <taxon>Littorinidae</taxon>
        <taxon>Littorina</taxon>
    </lineage>
</organism>
<evidence type="ECO:0000313" key="3">
    <source>
        <dbReference type="Proteomes" id="UP001374579"/>
    </source>
</evidence>
<gene>
    <name evidence="2" type="ORF">V1264_014114</name>
    <name evidence="1" type="ORF">V1264_022789</name>
</gene>
<dbReference type="EMBL" id="JBAMIC010000011">
    <property type="protein sequence ID" value="KAK7099728.1"/>
    <property type="molecule type" value="Genomic_DNA"/>
</dbReference>
<comment type="caution">
    <text evidence="2">The sequence shown here is derived from an EMBL/GenBank/DDBJ whole genome shotgun (WGS) entry which is preliminary data.</text>
</comment>
<reference evidence="2 3" key="1">
    <citation type="submission" date="2024-02" db="EMBL/GenBank/DDBJ databases">
        <title>Chromosome-scale genome assembly of the rough periwinkle Littorina saxatilis.</title>
        <authorList>
            <person name="De Jode A."/>
            <person name="Faria R."/>
            <person name="Formenti G."/>
            <person name="Sims Y."/>
            <person name="Smith T.P."/>
            <person name="Tracey A."/>
            <person name="Wood J.M.D."/>
            <person name="Zagrodzka Z.B."/>
            <person name="Johannesson K."/>
            <person name="Butlin R.K."/>
            <person name="Leder E.H."/>
        </authorList>
    </citation>
    <scope>NUCLEOTIDE SEQUENCE [LARGE SCALE GENOMIC DNA]</scope>
    <source>
        <strain evidence="2">Snail1</strain>
        <tissue evidence="2">Muscle</tissue>
    </source>
</reference>
<evidence type="ECO:0000313" key="1">
    <source>
        <dbReference type="EMBL" id="KAK7099728.1"/>
    </source>
</evidence>
<name>A0AAN9BR44_9CAEN</name>
<dbReference type="EMBL" id="JBAMIC010000003">
    <property type="protein sequence ID" value="KAK7110197.1"/>
    <property type="molecule type" value="Genomic_DNA"/>
</dbReference>
<accession>A0AAN9BR44</accession>
<evidence type="ECO:0000313" key="2">
    <source>
        <dbReference type="EMBL" id="KAK7110197.1"/>
    </source>
</evidence>
<sequence>MAESGCERELELALQDMNLEMPNGLRHVLFHTGTCRKDVYRSMWGSLMFIGKLKTGGVRTLVYPEEIREAVRRRFGDRPPQAGAYDRQYVDQGYHVSLEELVGAKWRGPPKTCKLCN</sequence>
<keyword evidence="3" id="KW-1185">Reference proteome</keyword>
<dbReference type="AlphaFoldDB" id="A0AAN9BR44"/>
<proteinExistence type="predicted"/>
<dbReference type="Proteomes" id="UP001374579">
    <property type="component" value="Unassembled WGS sequence"/>
</dbReference>
<protein>
    <submittedName>
        <fullName evidence="2">Uncharacterized protein</fullName>
    </submittedName>
</protein>